<dbReference type="RefSeq" id="XP_064703622.1">
    <property type="nucleotide sequence ID" value="XM_064849398.1"/>
</dbReference>
<reference evidence="4 5" key="1">
    <citation type="submission" date="2023-08" db="EMBL/GenBank/DDBJ databases">
        <title>Black Yeasts Isolated from many extreme environments.</title>
        <authorList>
            <person name="Coleine C."/>
            <person name="Stajich J.E."/>
            <person name="Selbmann L."/>
        </authorList>
    </citation>
    <scope>NUCLEOTIDE SEQUENCE [LARGE SCALE GENOMIC DNA]</scope>
    <source>
        <strain evidence="4 5">CCFEE 5792</strain>
    </source>
</reference>
<dbReference type="InterPro" id="IPR005656">
    <property type="entry name" value="MmgE_PrpD"/>
</dbReference>
<comment type="similarity">
    <text evidence="1">Belongs to the PrpD family.</text>
</comment>
<dbReference type="Proteomes" id="UP001358417">
    <property type="component" value="Unassembled WGS sequence"/>
</dbReference>
<gene>
    <name evidence="4" type="ORF">LTR84_005834</name>
</gene>
<proteinExistence type="inferred from homology"/>
<dbReference type="InterPro" id="IPR036148">
    <property type="entry name" value="MmgE/PrpD_sf"/>
</dbReference>
<dbReference type="PANTHER" id="PTHR16943:SF8">
    <property type="entry name" value="2-METHYLCITRATE DEHYDRATASE"/>
    <property type="match status" value="1"/>
</dbReference>
<keyword evidence="5" id="KW-1185">Reference proteome</keyword>
<evidence type="ECO:0000259" key="2">
    <source>
        <dbReference type="Pfam" id="PF03972"/>
    </source>
</evidence>
<evidence type="ECO:0000313" key="5">
    <source>
        <dbReference type="Proteomes" id="UP001358417"/>
    </source>
</evidence>
<name>A0AAV9N602_9EURO</name>
<dbReference type="GO" id="GO:0016829">
    <property type="term" value="F:lyase activity"/>
    <property type="evidence" value="ECO:0007669"/>
    <property type="project" value="InterPro"/>
</dbReference>
<accession>A0AAV9N602</accession>
<dbReference type="InterPro" id="IPR045337">
    <property type="entry name" value="MmgE_PrpD_C"/>
</dbReference>
<evidence type="ECO:0000259" key="3">
    <source>
        <dbReference type="Pfam" id="PF19305"/>
    </source>
</evidence>
<organism evidence="4 5">
    <name type="scientific">Exophiala bonariae</name>
    <dbReference type="NCBI Taxonomy" id="1690606"/>
    <lineage>
        <taxon>Eukaryota</taxon>
        <taxon>Fungi</taxon>
        <taxon>Dikarya</taxon>
        <taxon>Ascomycota</taxon>
        <taxon>Pezizomycotina</taxon>
        <taxon>Eurotiomycetes</taxon>
        <taxon>Chaetothyriomycetidae</taxon>
        <taxon>Chaetothyriales</taxon>
        <taxon>Herpotrichiellaceae</taxon>
        <taxon>Exophiala</taxon>
    </lineage>
</organism>
<dbReference type="Gene3D" id="1.10.4100.10">
    <property type="entry name" value="2-methylcitrate dehydratase PrpD"/>
    <property type="match status" value="1"/>
</dbReference>
<dbReference type="Pfam" id="PF03972">
    <property type="entry name" value="MmgE_PrpD_N"/>
    <property type="match status" value="1"/>
</dbReference>
<dbReference type="AlphaFoldDB" id="A0AAV9N602"/>
<feature type="domain" description="MmgE/PrpD C-terminal" evidence="3">
    <location>
        <begin position="291"/>
        <end position="463"/>
    </location>
</feature>
<dbReference type="InterPro" id="IPR042183">
    <property type="entry name" value="MmgE/PrpD_sf_1"/>
</dbReference>
<feature type="domain" description="MmgE/PrpD N-terminal" evidence="2">
    <location>
        <begin position="25"/>
        <end position="268"/>
    </location>
</feature>
<comment type="caution">
    <text evidence="4">The sequence shown here is derived from an EMBL/GenBank/DDBJ whole genome shotgun (WGS) entry which is preliminary data.</text>
</comment>
<protein>
    <recommendedName>
        <fullName evidence="6">MmgE/PrpD family protein</fullName>
    </recommendedName>
</protein>
<dbReference type="GeneID" id="89974008"/>
<evidence type="ECO:0000256" key="1">
    <source>
        <dbReference type="ARBA" id="ARBA00006174"/>
    </source>
</evidence>
<dbReference type="PANTHER" id="PTHR16943">
    <property type="entry name" value="2-METHYLCITRATE DEHYDRATASE-RELATED"/>
    <property type="match status" value="1"/>
</dbReference>
<dbReference type="InterPro" id="IPR045336">
    <property type="entry name" value="MmgE_PrpD_N"/>
</dbReference>
<dbReference type="Pfam" id="PF19305">
    <property type="entry name" value="MmgE_PrpD_C"/>
    <property type="match status" value="1"/>
</dbReference>
<evidence type="ECO:0000313" key="4">
    <source>
        <dbReference type="EMBL" id="KAK5048164.1"/>
    </source>
</evidence>
<evidence type="ECO:0008006" key="6">
    <source>
        <dbReference type="Google" id="ProtNLM"/>
    </source>
</evidence>
<dbReference type="SUPFAM" id="SSF103378">
    <property type="entry name" value="2-methylcitrate dehydratase PrpD"/>
    <property type="match status" value="1"/>
</dbReference>
<dbReference type="EMBL" id="JAVRRD010000022">
    <property type="protein sequence ID" value="KAK5048164.1"/>
    <property type="molecule type" value="Genomic_DNA"/>
</dbReference>
<sequence length="475" mass="51031">MASNGISPETAKGATTVGIPVTKILSTFVANAGPQILTNRMRERLKEYLIDFIAVTLAASHSSDSTVAICNAVKALGGQAGSSTVLGKGKMFTPQYAGLLNAALGHSLDFDDTYAPGTLHAGVTAIAAGLTQAELLGEVADTDRFLIAVAVGYEITCRLGKELGNEAYARGFHNTSTAGIFGAVATIAVLKNLSVDLIENAFGLAGSKASGTMQYLENGSWNKRLHPGFAVHDAFLCTALAEAGVIGAAKIFEGPFGFLQGYSPKVDKDLAYLTSDLGQRWEFLETSLKPYPACRMTHGFIEHAAKFGFDKGCVTADEVKQITLSLSPNNVSVVGATTKNKIHPENMVDAQFSAYFTTANSFLFGSANGVRCYEKDRLSNSDIRQLCDKTTCVADKSLRQFGSKLRIDYENGTFDQVTIPYPLGEAQHPFTRDQVDAKFFSLVNPVLGEERASLIRDIVNDIEEHRVTELLQLLL</sequence>